<comment type="caution">
    <text evidence="3">The sequence shown here is derived from an EMBL/GenBank/DDBJ whole genome shotgun (WGS) entry which is preliminary data.</text>
</comment>
<evidence type="ECO:0000256" key="1">
    <source>
        <dbReference type="SAM" id="MobiDB-lite"/>
    </source>
</evidence>
<dbReference type="Pfam" id="PF00717">
    <property type="entry name" value="Peptidase_S24"/>
    <property type="match status" value="1"/>
</dbReference>
<feature type="domain" description="Peptidase S24/S26A/S26B/S26C" evidence="2">
    <location>
        <begin position="15"/>
        <end position="97"/>
    </location>
</feature>
<protein>
    <submittedName>
        <fullName evidence="3">Peptidase</fullName>
    </submittedName>
</protein>
<reference evidence="3 4" key="1">
    <citation type="journal article" date="2020" name="Microorganisms">
        <title>Osmotic Adaptation and Compatible Solute Biosynthesis of Phototrophic Bacteria as Revealed from Genome Analyses.</title>
        <authorList>
            <person name="Imhoff J.F."/>
            <person name="Rahn T."/>
            <person name="Kunzel S."/>
            <person name="Keller A."/>
            <person name="Neulinger S.C."/>
        </authorList>
    </citation>
    <scope>NUCLEOTIDE SEQUENCE [LARGE SCALE GENOMIC DNA]</scope>
    <source>
        <strain evidence="3 4">DSM 25653</strain>
    </source>
</reference>
<dbReference type="InterPro" id="IPR015927">
    <property type="entry name" value="Peptidase_S24_S26A/B/C"/>
</dbReference>
<name>A0A9X0W6D9_9GAMM</name>
<feature type="compositionally biased region" description="Polar residues" evidence="1">
    <location>
        <begin position="116"/>
        <end position="126"/>
    </location>
</feature>
<dbReference type="CDD" id="cd06529">
    <property type="entry name" value="S24_LexA-like"/>
    <property type="match status" value="1"/>
</dbReference>
<gene>
    <name evidence="3" type="ORF">CKO42_04950</name>
</gene>
<dbReference type="SUPFAM" id="SSF51306">
    <property type="entry name" value="LexA/Signal peptidase"/>
    <property type="match status" value="1"/>
</dbReference>
<sequence>MSEPMLEGTGCSMHEPYALQVLGPDMEPEFPDKCVVIVEPTEQCRSGMYVFVEVEGVRWFRQYRRDDQGREWLLALNERFPEIELTGLEWKVLGVIIQRNIRRRIKHYEYRDAEGGSSSAPATQVNAVDITHQGA</sequence>
<dbReference type="Proteomes" id="UP001138768">
    <property type="component" value="Unassembled WGS sequence"/>
</dbReference>
<accession>A0A9X0W6D9</accession>
<dbReference type="InterPro" id="IPR036286">
    <property type="entry name" value="LexA/Signal_pep-like_sf"/>
</dbReference>
<dbReference type="EMBL" id="NRRY01000005">
    <property type="protein sequence ID" value="MBK1617813.1"/>
    <property type="molecule type" value="Genomic_DNA"/>
</dbReference>
<evidence type="ECO:0000313" key="3">
    <source>
        <dbReference type="EMBL" id="MBK1617813.1"/>
    </source>
</evidence>
<dbReference type="Gene3D" id="2.10.109.10">
    <property type="entry name" value="Umud Fragment, subunit A"/>
    <property type="match status" value="1"/>
</dbReference>
<dbReference type="InterPro" id="IPR039418">
    <property type="entry name" value="LexA-like"/>
</dbReference>
<feature type="region of interest" description="Disordered" evidence="1">
    <location>
        <begin position="113"/>
        <end position="135"/>
    </location>
</feature>
<dbReference type="AlphaFoldDB" id="A0A9X0W6D9"/>
<proteinExistence type="predicted"/>
<evidence type="ECO:0000313" key="4">
    <source>
        <dbReference type="Proteomes" id="UP001138768"/>
    </source>
</evidence>
<evidence type="ECO:0000259" key="2">
    <source>
        <dbReference type="Pfam" id="PF00717"/>
    </source>
</evidence>
<keyword evidence="4" id="KW-1185">Reference proteome</keyword>
<organism evidence="3 4">
    <name type="scientific">Lamprobacter modestohalophilus</name>
    <dbReference type="NCBI Taxonomy" id="1064514"/>
    <lineage>
        <taxon>Bacteria</taxon>
        <taxon>Pseudomonadati</taxon>
        <taxon>Pseudomonadota</taxon>
        <taxon>Gammaproteobacteria</taxon>
        <taxon>Chromatiales</taxon>
        <taxon>Chromatiaceae</taxon>
        <taxon>Lamprobacter</taxon>
    </lineage>
</organism>